<organism evidence="2 3">
    <name type="scientific">Argiope bruennichi</name>
    <name type="common">Wasp spider</name>
    <name type="synonym">Aranea bruennichi</name>
    <dbReference type="NCBI Taxonomy" id="94029"/>
    <lineage>
        <taxon>Eukaryota</taxon>
        <taxon>Metazoa</taxon>
        <taxon>Ecdysozoa</taxon>
        <taxon>Arthropoda</taxon>
        <taxon>Chelicerata</taxon>
        <taxon>Arachnida</taxon>
        <taxon>Araneae</taxon>
        <taxon>Araneomorphae</taxon>
        <taxon>Entelegynae</taxon>
        <taxon>Araneoidea</taxon>
        <taxon>Araneidae</taxon>
        <taxon>Argiope</taxon>
    </lineage>
</organism>
<sequence>MQNFLWNATLGCFSGGLITESGPKREMHETTFPTDFESPGEDLSKKIRMLLGGLWQQMRYNRKGTMEIQLIVFRCSADGVAYIQSPYKLGYMDEGNYSDGNLTI</sequence>
<reference evidence="2" key="2">
    <citation type="submission" date="2020-06" db="EMBL/GenBank/DDBJ databases">
        <authorList>
            <person name="Sheffer M."/>
        </authorList>
    </citation>
    <scope>NUCLEOTIDE SEQUENCE</scope>
</reference>
<dbReference type="EMBL" id="JABXBU010002072">
    <property type="protein sequence ID" value="KAF8778958.1"/>
    <property type="molecule type" value="Genomic_DNA"/>
</dbReference>
<reference evidence="2" key="1">
    <citation type="journal article" date="2020" name="bioRxiv">
        <title>Chromosome-level reference genome of the European wasp spider Argiope bruennichi: a resource for studies on range expansion and evolutionary adaptation.</title>
        <authorList>
            <person name="Sheffer M.M."/>
            <person name="Hoppe A."/>
            <person name="Krehenwinkel H."/>
            <person name="Uhl G."/>
            <person name="Kuss A.W."/>
            <person name="Jensen L."/>
            <person name="Jensen C."/>
            <person name="Gillespie R.G."/>
            <person name="Hoff K.J."/>
            <person name="Prost S."/>
        </authorList>
    </citation>
    <scope>NUCLEOTIDE SEQUENCE</scope>
</reference>
<evidence type="ECO:0000313" key="3">
    <source>
        <dbReference type="Proteomes" id="UP000807504"/>
    </source>
</evidence>
<gene>
    <name evidence="2" type="ORF">HNY73_015632</name>
</gene>
<dbReference type="AlphaFoldDB" id="A0A8T0EU60"/>
<dbReference type="Proteomes" id="UP000807504">
    <property type="component" value="Unassembled WGS sequence"/>
</dbReference>
<name>A0A8T0EU60_ARGBR</name>
<evidence type="ECO:0000256" key="1">
    <source>
        <dbReference type="SAM" id="MobiDB-lite"/>
    </source>
</evidence>
<comment type="caution">
    <text evidence="2">The sequence shown here is derived from an EMBL/GenBank/DDBJ whole genome shotgun (WGS) entry which is preliminary data.</text>
</comment>
<accession>A0A8T0EU60</accession>
<feature type="region of interest" description="Disordered" evidence="1">
    <location>
        <begin position="21"/>
        <end position="40"/>
    </location>
</feature>
<evidence type="ECO:0000313" key="2">
    <source>
        <dbReference type="EMBL" id="KAF8778958.1"/>
    </source>
</evidence>
<proteinExistence type="predicted"/>
<keyword evidence="3" id="KW-1185">Reference proteome</keyword>
<protein>
    <submittedName>
        <fullName evidence="2">Uncharacterized protein</fullName>
    </submittedName>
</protein>